<evidence type="ECO:0000313" key="1">
    <source>
        <dbReference type="EMBL" id="KAG5615870.1"/>
    </source>
</evidence>
<name>A0A9J5ZUD8_SOLCO</name>
<organism evidence="1 2">
    <name type="scientific">Solanum commersonii</name>
    <name type="common">Commerson's wild potato</name>
    <name type="synonym">Commerson's nightshade</name>
    <dbReference type="NCBI Taxonomy" id="4109"/>
    <lineage>
        <taxon>Eukaryota</taxon>
        <taxon>Viridiplantae</taxon>
        <taxon>Streptophyta</taxon>
        <taxon>Embryophyta</taxon>
        <taxon>Tracheophyta</taxon>
        <taxon>Spermatophyta</taxon>
        <taxon>Magnoliopsida</taxon>
        <taxon>eudicotyledons</taxon>
        <taxon>Gunneridae</taxon>
        <taxon>Pentapetalae</taxon>
        <taxon>asterids</taxon>
        <taxon>lamiids</taxon>
        <taxon>Solanales</taxon>
        <taxon>Solanaceae</taxon>
        <taxon>Solanoideae</taxon>
        <taxon>Solaneae</taxon>
        <taxon>Solanum</taxon>
    </lineage>
</organism>
<comment type="caution">
    <text evidence="1">The sequence shown here is derived from an EMBL/GenBank/DDBJ whole genome shotgun (WGS) entry which is preliminary data.</text>
</comment>
<sequence>MLNINWGKSYMYPVNEVTKVDNLAAILGWREENMLWKEVIYANYEIEDKWITKMVTTPYGCSIWRLVRNLWSLLVSIINFKVGNGLKVAFWEEKWLAQRTLKQLFLDLHLLSFQQHAIVAKMWTCQGWNLPLRRNLNDWEVERIGTIYKTLTLFNNLTGKENTGIWKRSSTDTREHKEEEIPFMLQMLLIKPAMETIYLLVENLLGETKEHRRSVEVLDWSWQCSNKGQKTEHCPNLYMVDSGKKGIKDVLKKRRAIYRILRSIT</sequence>
<protein>
    <submittedName>
        <fullName evidence="1">Uncharacterized protein</fullName>
    </submittedName>
</protein>
<dbReference type="Proteomes" id="UP000824120">
    <property type="component" value="Chromosome 3"/>
</dbReference>
<proteinExistence type="predicted"/>
<accession>A0A9J5ZUD8</accession>
<keyword evidence="2" id="KW-1185">Reference proteome</keyword>
<dbReference type="OrthoDB" id="1305336at2759"/>
<reference evidence="1 2" key="1">
    <citation type="submission" date="2020-09" db="EMBL/GenBank/DDBJ databases">
        <title>De no assembly of potato wild relative species, Solanum commersonii.</title>
        <authorList>
            <person name="Cho K."/>
        </authorList>
    </citation>
    <scope>NUCLEOTIDE SEQUENCE [LARGE SCALE GENOMIC DNA]</scope>
    <source>
        <strain evidence="1">LZ3.2</strain>
        <tissue evidence="1">Leaf</tissue>
    </source>
</reference>
<evidence type="ECO:0000313" key="2">
    <source>
        <dbReference type="Proteomes" id="UP000824120"/>
    </source>
</evidence>
<dbReference type="EMBL" id="JACXVP010000003">
    <property type="protein sequence ID" value="KAG5615870.1"/>
    <property type="molecule type" value="Genomic_DNA"/>
</dbReference>
<gene>
    <name evidence="1" type="ORF">H5410_015694</name>
</gene>
<dbReference type="AlphaFoldDB" id="A0A9J5ZUD8"/>